<evidence type="ECO:0000313" key="2">
    <source>
        <dbReference type="Proteomes" id="UP000553980"/>
    </source>
</evidence>
<gene>
    <name evidence="1" type="ORF">GGQ79_002131</name>
</gene>
<proteinExistence type="predicted"/>
<dbReference type="AlphaFoldDB" id="A0AB34YTG9"/>
<dbReference type="Proteomes" id="UP000553980">
    <property type="component" value="Unassembled WGS sequence"/>
</dbReference>
<organism evidence="1 2">
    <name type="scientific">Brucella pecoris</name>
    <dbReference type="NCBI Taxonomy" id="867683"/>
    <lineage>
        <taxon>Bacteria</taxon>
        <taxon>Pseudomonadati</taxon>
        <taxon>Pseudomonadota</taxon>
        <taxon>Alphaproteobacteria</taxon>
        <taxon>Hyphomicrobiales</taxon>
        <taxon>Brucellaceae</taxon>
        <taxon>Brucella/Ochrobactrum group</taxon>
        <taxon>Brucella</taxon>
    </lineage>
</organism>
<sequence length="72" mass="7967">MRKTNWRPLTPNGADRAEARACERICSNARPILPRPPKNRTGATNSRRFCLMLGKDGPHRLGKLGLNGEALS</sequence>
<evidence type="ECO:0000313" key="1">
    <source>
        <dbReference type="EMBL" id="MBB4093619.1"/>
    </source>
</evidence>
<name>A0AB34YTG9_9HYPH</name>
<reference evidence="1 2" key="1">
    <citation type="submission" date="2020-08" db="EMBL/GenBank/DDBJ databases">
        <title>Genomic Encyclopedia of Type Strains, Phase IV (KMG-IV): sequencing the most valuable type-strain genomes for metagenomic binning, comparative biology and taxonomic classification.</title>
        <authorList>
            <person name="Goeker M."/>
        </authorList>
    </citation>
    <scope>NUCLEOTIDE SEQUENCE [LARGE SCALE GENOMIC DNA]</scope>
    <source>
        <strain evidence="1 2">DSM 23868</strain>
    </source>
</reference>
<comment type="caution">
    <text evidence="1">The sequence shown here is derived from an EMBL/GenBank/DDBJ whole genome shotgun (WGS) entry which is preliminary data.</text>
</comment>
<protein>
    <submittedName>
        <fullName evidence="1">Uncharacterized protein</fullName>
    </submittedName>
</protein>
<dbReference type="EMBL" id="JACIEX010000004">
    <property type="protein sequence ID" value="MBB4093619.1"/>
    <property type="molecule type" value="Genomic_DNA"/>
</dbReference>
<keyword evidence="2" id="KW-1185">Reference proteome</keyword>
<accession>A0AB34YTG9</accession>